<dbReference type="RefSeq" id="WP_055153946.1">
    <property type="nucleotide sequence ID" value="NZ_CYZU01000029.1"/>
</dbReference>
<organism evidence="4 5">
    <name type="scientific">Faecalicatena contorta</name>
    <dbReference type="NCBI Taxonomy" id="39482"/>
    <lineage>
        <taxon>Bacteria</taxon>
        <taxon>Bacillati</taxon>
        <taxon>Bacillota</taxon>
        <taxon>Clostridia</taxon>
        <taxon>Lachnospirales</taxon>
        <taxon>Lachnospiraceae</taxon>
        <taxon>Faecalicatena</taxon>
    </lineage>
</organism>
<proteinExistence type="inferred from homology"/>
<dbReference type="Pfam" id="PF02452">
    <property type="entry name" value="PemK_toxin"/>
    <property type="match status" value="1"/>
</dbReference>
<comment type="similarity">
    <text evidence="1">Belongs to the PemK/MazF family.</text>
</comment>
<keyword evidence="4" id="KW-0378">Hydrolase</keyword>
<dbReference type="PANTHER" id="PTHR33988:SF2">
    <property type="entry name" value="ENDORIBONUCLEASE MAZF"/>
    <property type="match status" value="1"/>
</dbReference>
<dbReference type="OrthoDB" id="9808744at2"/>
<dbReference type="STRING" id="39482.ERS852491_02988"/>
<evidence type="ECO:0000256" key="3">
    <source>
        <dbReference type="SAM" id="Coils"/>
    </source>
</evidence>
<sequence length="174" mass="19537">MASKSFKVAYGEETNARPCVILQHNSANKSSPNTIVAPITHTTSSLPIVIPIVDKLDSNGDVVLDGNVLLGNIVCISKARLGDYVVNLTPDEMKKIDYAISLSLDLNHYYQTMQNTFNDKLQYIEKLKNIRNDLNKEIASYQLILANYQALLDKFDFSDIKALENFLEKHSKNT</sequence>
<dbReference type="InterPro" id="IPR011067">
    <property type="entry name" value="Plasmid_toxin/cell-grow_inhib"/>
</dbReference>
<name>A0A174H9A5_9FIRM</name>
<dbReference type="Gene3D" id="2.30.30.110">
    <property type="match status" value="1"/>
</dbReference>
<dbReference type="Proteomes" id="UP000095544">
    <property type="component" value="Unassembled WGS sequence"/>
</dbReference>
<accession>A0A174H9A5</accession>
<reference evidence="4 5" key="1">
    <citation type="submission" date="2015-09" db="EMBL/GenBank/DDBJ databases">
        <authorList>
            <consortium name="Pathogen Informatics"/>
        </authorList>
    </citation>
    <scope>NUCLEOTIDE SEQUENCE [LARGE SCALE GENOMIC DNA]</scope>
    <source>
        <strain evidence="4 5">2789STDY5834876</strain>
    </source>
</reference>
<dbReference type="GO" id="GO:0006402">
    <property type="term" value="P:mRNA catabolic process"/>
    <property type="evidence" value="ECO:0007669"/>
    <property type="project" value="TreeGrafter"/>
</dbReference>
<keyword evidence="3" id="KW-0175">Coiled coil</keyword>
<dbReference type="AlphaFoldDB" id="A0A174H9A5"/>
<dbReference type="EC" id="3.1.-.-" evidence="4"/>
<dbReference type="GO" id="GO:0003677">
    <property type="term" value="F:DNA binding"/>
    <property type="evidence" value="ECO:0007669"/>
    <property type="project" value="InterPro"/>
</dbReference>
<dbReference type="PANTHER" id="PTHR33988">
    <property type="entry name" value="ENDORIBONUCLEASE MAZF-RELATED"/>
    <property type="match status" value="1"/>
</dbReference>
<dbReference type="GO" id="GO:0016075">
    <property type="term" value="P:rRNA catabolic process"/>
    <property type="evidence" value="ECO:0007669"/>
    <property type="project" value="TreeGrafter"/>
</dbReference>
<dbReference type="GO" id="GO:0004521">
    <property type="term" value="F:RNA endonuclease activity"/>
    <property type="evidence" value="ECO:0007669"/>
    <property type="project" value="TreeGrafter"/>
</dbReference>
<protein>
    <submittedName>
        <fullName evidence="4">mRNA interferase MazF</fullName>
        <ecNumber evidence="4">3.1.-.-</ecNumber>
    </submittedName>
</protein>
<dbReference type="EMBL" id="CYZU01000029">
    <property type="protein sequence ID" value="CUO69405.1"/>
    <property type="molecule type" value="Genomic_DNA"/>
</dbReference>
<evidence type="ECO:0000313" key="4">
    <source>
        <dbReference type="EMBL" id="CUO69405.1"/>
    </source>
</evidence>
<dbReference type="InterPro" id="IPR003477">
    <property type="entry name" value="PemK-like"/>
</dbReference>
<keyword evidence="2" id="KW-1277">Toxin-antitoxin system</keyword>
<evidence type="ECO:0000256" key="1">
    <source>
        <dbReference type="ARBA" id="ARBA00007521"/>
    </source>
</evidence>
<evidence type="ECO:0000256" key="2">
    <source>
        <dbReference type="ARBA" id="ARBA00022649"/>
    </source>
</evidence>
<evidence type="ECO:0000313" key="5">
    <source>
        <dbReference type="Proteomes" id="UP000095544"/>
    </source>
</evidence>
<feature type="coiled-coil region" evidence="3">
    <location>
        <begin position="124"/>
        <end position="151"/>
    </location>
</feature>
<gene>
    <name evidence="4" type="primary">mazF_2</name>
    <name evidence="4" type="ORF">ERS852491_02988</name>
</gene>
<dbReference type="SUPFAM" id="SSF50118">
    <property type="entry name" value="Cell growth inhibitor/plasmid maintenance toxic component"/>
    <property type="match status" value="1"/>
</dbReference>
<dbReference type="GO" id="GO:0016787">
    <property type="term" value="F:hydrolase activity"/>
    <property type="evidence" value="ECO:0007669"/>
    <property type="project" value="UniProtKB-KW"/>
</dbReference>